<keyword evidence="4" id="KW-1185">Reference proteome</keyword>
<reference evidence="3" key="1">
    <citation type="journal article" date="2020" name="Fungal Divers.">
        <title>Resolving the Mortierellaceae phylogeny through synthesis of multi-gene phylogenetics and phylogenomics.</title>
        <authorList>
            <person name="Vandepol N."/>
            <person name="Liber J."/>
            <person name="Desiro A."/>
            <person name="Na H."/>
            <person name="Kennedy M."/>
            <person name="Barry K."/>
            <person name="Grigoriev I.V."/>
            <person name="Miller A.N."/>
            <person name="O'Donnell K."/>
            <person name="Stajich J.E."/>
            <person name="Bonito G."/>
        </authorList>
    </citation>
    <scope>NUCLEOTIDE SEQUENCE</scope>
    <source>
        <strain evidence="3">NRRL 2769</strain>
    </source>
</reference>
<sequence length="470" mass="51044">MPSAEADPSISVTKSTSKSPSTPTSKSTIPTPTPTLIIPSQCQDCYGPNNTSNMVCYKNTQCVPLDYLCDNDNNPCTDDDGVPDSDDPILCQDQLCVPQDFLPVPSPGFGELRGSSRSDCLTGSYYSLFGAVPKYTLSCVEPYQDAPTECESWEYAAQSSCFLSTCGPGLDCEPPYECKKIDSSDLFGICKLNGTLNGTGNSDQSDGEIISQHSANHYLIQGLLIGLFSLTLGIGLGVGFWYYKRKHTRARWTRSDRDRSVRINALEKSNWTSKLLFCGRRGRSRSRNTINSTTDGSSIRQSGDSNMDSESIDGSFMGPGHPNSAFSGRWRWARGNERLNSVMGSSGFSIFPEMEPPPIYNNGPDLPKYDDDAEEIALTGVNTQRDEAVSRPVSSHAVEVASNVDIGMSSHVSTTSPIQQSDSAVVTTLTERIPEEAASLTTPPTDGNHLQSRIPSVILQNQSETQKAEK</sequence>
<evidence type="ECO:0000313" key="4">
    <source>
        <dbReference type="Proteomes" id="UP000703661"/>
    </source>
</evidence>
<feature type="compositionally biased region" description="Low complexity" evidence="1">
    <location>
        <begin position="8"/>
        <end position="33"/>
    </location>
</feature>
<evidence type="ECO:0000256" key="2">
    <source>
        <dbReference type="SAM" id="Phobius"/>
    </source>
</evidence>
<comment type="caution">
    <text evidence="3">The sequence shown here is derived from an EMBL/GenBank/DDBJ whole genome shotgun (WGS) entry which is preliminary data.</text>
</comment>
<proteinExistence type="predicted"/>
<evidence type="ECO:0000313" key="3">
    <source>
        <dbReference type="EMBL" id="KAG0016754.1"/>
    </source>
</evidence>
<feature type="region of interest" description="Disordered" evidence="1">
    <location>
        <begin position="284"/>
        <end position="318"/>
    </location>
</feature>
<accession>A0A9P6T0X8</accession>
<keyword evidence="2" id="KW-0812">Transmembrane</keyword>
<gene>
    <name evidence="3" type="ORF">BGZ80_008955</name>
</gene>
<name>A0A9P6T0X8_9FUNG</name>
<keyword evidence="2" id="KW-1133">Transmembrane helix</keyword>
<feature type="compositionally biased region" description="Polar residues" evidence="1">
    <location>
        <begin position="287"/>
        <end position="309"/>
    </location>
</feature>
<feature type="transmembrane region" description="Helical" evidence="2">
    <location>
        <begin position="218"/>
        <end position="243"/>
    </location>
</feature>
<dbReference type="OrthoDB" id="2445581at2759"/>
<dbReference type="EMBL" id="JAAAID010000505">
    <property type="protein sequence ID" value="KAG0016754.1"/>
    <property type="molecule type" value="Genomic_DNA"/>
</dbReference>
<keyword evidence="2" id="KW-0472">Membrane</keyword>
<dbReference type="Proteomes" id="UP000703661">
    <property type="component" value="Unassembled WGS sequence"/>
</dbReference>
<evidence type="ECO:0000256" key="1">
    <source>
        <dbReference type="SAM" id="MobiDB-lite"/>
    </source>
</evidence>
<feature type="compositionally biased region" description="Polar residues" evidence="1">
    <location>
        <begin position="439"/>
        <end position="470"/>
    </location>
</feature>
<feature type="region of interest" description="Disordered" evidence="1">
    <location>
        <begin position="435"/>
        <end position="470"/>
    </location>
</feature>
<protein>
    <submittedName>
        <fullName evidence="3">Uncharacterized protein</fullName>
    </submittedName>
</protein>
<organism evidence="3 4">
    <name type="scientific">Entomortierella chlamydospora</name>
    <dbReference type="NCBI Taxonomy" id="101097"/>
    <lineage>
        <taxon>Eukaryota</taxon>
        <taxon>Fungi</taxon>
        <taxon>Fungi incertae sedis</taxon>
        <taxon>Mucoromycota</taxon>
        <taxon>Mortierellomycotina</taxon>
        <taxon>Mortierellomycetes</taxon>
        <taxon>Mortierellales</taxon>
        <taxon>Mortierellaceae</taxon>
        <taxon>Entomortierella</taxon>
    </lineage>
</organism>
<dbReference type="AlphaFoldDB" id="A0A9P6T0X8"/>
<feature type="region of interest" description="Disordered" evidence="1">
    <location>
        <begin position="1"/>
        <end position="33"/>
    </location>
</feature>